<evidence type="ECO:0000256" key="2">
    <source>
        <dbReference type="SAM" id="Phobius"/>
    </source>
</evidence>
<dbReference type="OrthoDB" id="4770059at2759"/>
<name>A0A0D2A8R0_9PEZI</name>
<dbReference type="InParanoid" id="A0A0D2A8R0"/>
<dbReference type="EMBL" id="KN847546">
    <property type="protein sequence ID" value="KIW03138.1"/>
    <property type="molecule type" value="Genomic_DNA"/>
</dbReference>
<feature type="region of interest" description="Disordered" evidence="1">
    <location>
        <begin position="313"/>
        <end position="373"/>
    </location>
</feature>
<keyword evidence="2" id="KW-0472">Membrane</keyword>
<reference evidence="3 4" key="1">
    <citation type="submission" date="2015-01" db="EMBL/GenBank/DDBJ databases">
        <title>The Genome Sequence of Ochroconis gallopava CBS43764.</title>
        <authorList>
            <consortium name="The Broad Institute Genomics Platform"/>
            <person name="Cuomo C."/>
            <person name="de Hoog S."/>
            <person name="Gorbushina A."/>
            <person name="Stielow B."/>
            <person name="Teixiera M."/>
            <person name="Abouelleil A."/>
            <person name="Chapman S.B."/>
            <person name="Priest M."/>
            <person name="Young S.K."/>
            <person name="Wortman J."/>
            <person name="Nusbaum C."/>
            <person name="Birren B."/>
        </authorList>
    </citation>
    <scope>NUCLEOTIDE SEQUENCE [LARGE SCALE GENOMIC DNA]</scope>
    <source>
        <strain evidence="3 4">CBS 43764</strain>
    </source>
</reference>
<dbReference type="Proteomes" id="UP000053259">
    <property type="component" value="Unassembled WGS sequence"/>
</dbReference>
<feature type="compositionally biased region" description="Basic and acidic residues" evidence="1">
    <location>
        <begin position="364"/>
        <end position="373"/>
    </location>
</feature>
<evidence type="ECO:0000313" key="3">
    <source>
        <dbReference type="EMBL" id="KIW03138.1"/>
    </source>
</evidence>
<protein>
    <recommendedName>
        <fullName evidence="5">Peptidase A1 domain-containing protein</fullName>
    </recommendedName>
</protein>
<dbReference type="HOGENOM" id="CLU_742276_0_0_1"/>
<keyword evidence="2" id="KW-0812">Transmembrane</keyword>
<evidence type="ECO:0000256" key="1">
    <source>
        <dbReference type="SAM" id="MobiDB-lite"/>
    </source>
</evidence>
<dbReference type="STRING" id="253628.A0A0D2A8R0"/>
<evidence type="ECO:0000313" key="4">
    <source>
        <dbReference type="Proteomes" id="UP000053259"/>
    </source>
</evidence>
<keyword evidence="2" id="KW-1133">Transmembrane helix</keyword>
<dbReference type="GeneID" id="27313753"/>
<dbReference type="VEuPathDB" id="FungiDB:PV09_05780"/>
<gene>
    <name evidence="3" type="ORF">PV09_05780</name>
</gene>
<accession>A0A0D2A8R0</accession>
<dbReference type="RefSeq" id="XP_016213007.1">
    <property type="nucleotide sequence ID" value="XM_016359328.1"/>
</dbReference>
<dbReference type="AlphaFoldDB" id="A0A0D2A8R0"/>
<feature type="compositionally biased region" description="Basic and acidic residues" evidence="1">
    <location>
        <begin position="334"/>
        <end position="346"/>
    </location>
</feature>
<evidence type="ECO:0008006" key="5">
    <source>
        <dbReference type="Google" id="ProtNLM"/>
    </source>
</evidence>
<organism evidence="3 4">
    <name type="scientific">Verruconis gallopava</name>
    <dbReference type="NCBI Taxonomy" id="253628"/>
    <lineage>
        <taxon>Eukaryota</taxon>
        <taxon>Fungi</taxon>
        <taxon>Dikarya</taxon>
        <taxon>Ascomycota</taxon>
        <taxon>Pezizomycotina</taxon>
        <taxon>Dothideomycetes</taxon>
        <taxon>Pleosporomycetidae</taxon>
        <taxon>Venturiales</taxon>
        <taxon>Sympoventuriaceae</taxon>
        <taxon>Verruconis</taxon>
    </lineage>
</organism>
<sequence>MVLITPFRRGLTTPAPYVVQRDISVDAIGPLQPLIYDTSTLLLVSGTISGQELLNPLTTIFTPPPSCLMNIYNISSSLIVAPTQLPECYPSSSYEIFSPGLCPSGYTVGVANIQPVIIEPIVGLVLAPGVALNTASYNETHFACCPSSCGYVVNQPTLATTAIPVSEVTPESTFARTLVNYVSATETQSSGFASLETAEPPSTTNLVTTGMLSLYAPPFYVRYQDSDTYVASIWSSIFESSKSALLASSQGQGGNSTITTLSTSSPTASVAHSEGLSGGKIAGVVIGAISALCILIGVILVWLKKRRSQKLEKETHSGAEGAWAKQELDGTSVHPKELDAEREIKEIYAPASPPVELPGDDVYSVEREEERER</sequence>
<keyword evidence="4" id="KW-1185">Reference proteome</keyword>
<feature type="transmembrane region" description="Helical" evidence="2">
    <location>
        <begin position="281"/>
        <end position="303"/>
    </location>
</feature>
<proteinExistence type="predicted"/>